<evidence type="ECO:0000313" key="4">
    <source>
        <dbReference type="Proteomes" id="UP000286134"/>
    </source>
</evidence>
<feature type="coiled-coil region" evidence="1">
    <location>
        <begin position="370"/>
        <end position="404"/>
    </location>
</feature>
<feature type="compositionally biased region" description="Acidic residues" evidence="2">
    <location>
        <begin position="551"/>
        <end position="561"/>
    </location>
</feature>
<evidence type="ECO:0000256" key="1">
    <source>
        <dbReference type="SAM" id="Coils"/>
    </source>
</evidence>
<feature type="region of interest" description="Disordered" evidence="2">
    <location>
        <begin position="590"/>
        <end position="637"/>
    </location>
</feature>
<feature type="region of interest" description="Disordered" evidence="2">
    <location>
        <begin position="1"/>
        <end position="28"/>
    </location>
</feature>
<proteinExistence type="predicted"/>
<feature type="compositionally biased region" description="Basic and acidic residues" evidence="2">
    <location>
        <begin position="117"/>
        <end position="129"/>
    </location>
</feature>
<feature type="region of interest" description="Disordered" evidence="2">
    <location>
        <begin position="73"/>
        <end position="132"/>
    </location>
</feature>
<accession>A0A420I438</accession>
<sequence length="637" mass="70437">MSEQNAVGTPGSNVDMSINGNLKSHTPKDKACPFCHQQFTSSSLGRHLDLYIKEKNPKPADGLHDIEEIRKMRGSITRRQPRNSITKREHSIGTPGIKESSPRPELEGEKNSSPSTRRFDLKGKPHADNRVNNAKIGTFKNGTSWESPGALNNNSAQWVMDARSWDGEDRDSSRRPVTQSRSVSRKIIAKTSFEQKQKMIDALDSAKAAELALRELAGSLRAAKQQVQASPVLDFDPLTMDFPALCLQCLLPPPTLNTSTPIPSPTSWSLSPPDNSQYQAIRNHFTSIFHNYRMSFSFTSSTPKQDIPFSIPNQLVLSADNQEVASASISSANQLELKVNEHLQAIYRAWKALSPANQTEIWTISLARSIAMKSNQISTLKQEVERLAQEGAHLRQQVDELVRMQYPREFKSVPPRTTRVEGEIISVLGEQMYGIGVETRSQGDKADTKNRLTNQASENNILDGNVRLDTAVEHVISRWKNVVKEVRVQLGGSNDCANSEKGVSGQQSLSGESISLRERNQAPNVDISNEWGRAGQVAKNHLGTSGIGSDADADADMEEEDTSNFVEMVDAPPVIHTQPFNQQLLHQNQNHHLHDHQPQSQLRNHGFRINSSNGSKNTNVSASNTCSNGGHYSPDGN</sequence>
<keyword evidence="1" id="KW-0175">Coiled coil</keyword>
<dbReference type="STRING" id="212602.A0A420I438"/>
<feature type="compositionally biased region" description="Polar residues" evidence="2">
    <location>
        <begin position="1"/>
        <end position="24"/>
    </location>
</feature>
<comment type="caution">
    <text evidence="3">The sequence shown here is derived from an EMBL/GenBank/DDBJ whole genome shotgun (WGS) entry which is preliminary data.</text>
</comment>
<protein>
    <submittedName>
        <fullName evidence="3">Uncharacterized protein</fullName>
    </submittedName>
</protein>
<dbReference type="Proteomes" id="UP000286134">
    <property type="component" value="Unassembled WGS sequence"/>
</dbReference>
<keyword evidence="4" id="KW-1185">Reference proteome</keyword>
<evidence type="ECO:0000256" key="2">
    <source>
        <dbReference type="SAM" id="MobiDB-lite"/>
    </source>
</evidence>
<organism evidence="3 4">
    <name type="scientific">Erysiphe neolycopersici</name>
    <dbReference type="NCBI Taxonomy" id="212602"/>
    <lineage>
        <taxon>Eukaryota</taxon>
        <taxon>Fungi</taxon>
        <taxon>Dikarya</taxon>
        <taxon>Ascomycota</taxon>
        <taxon>Pezizomycotina</taxon>
        <taxon>Leotiomycetes</taxon>
        <taxon>Erysiphales</taxon>
        <taxon>Erysiphaceae</taxon>
        <taxon>Erysiphe</taxon>
    </lineage>
</organism>
<feature type="region of interest" description="Disordered" evidence="2">
    <location>
        <begin position="493"/>
        <end position="561"/>
    </location>
</feature>
<dbReference type="OrthoDB" id="3905365at2759"/>
<reference evidence="3 4" key="1">
    <citation type="journal article" date="2018" name="BMC Genomics">
        <title>Comparative genome analyses reveal sequence features reflecting distinct modes of host-adaptation between dicot and monocot powdery mildew.</title>
        <authorList>
            <person name="Wu Y."/>
            <person name="Ma X."/>
            <person name="Pan Z."/>
            <person name="Kale S.D."/>
            <person name="Song Y."/>
            <person name="King H."/>
            <person name="Zhang Q."/>
            <person name="Presley C."/>
            <person name="Deng X."/>
            <person name="Wei C.I."/>
            <person name="Xiao S."/>
        </authorList>
    </citation>
    <scope>NUCLEOTIDE SEQUENCE [LARGE SCALE GENOMIC DNA]</scope>
    <source>
        <strain evidence="3">UMSG2</strain>
    </source>
</reference>
<gene>
    <name evidence="3" type="ORF">OnM2_019064</name>
</gene>
<evidence type="ECO:0000313" key="3">
    <source>
        <dbReference type="EMBL" id="RKF64415.1"/>
    </source>
</evidence>
<dbReference type="AlphaFoldDB" id="A0A420I438"/>
<feature type="compositionally biased region" description="Polar residues" evidence="2">
    <location>
        <begin position="598"/>
        <end position="637"/>
    </location>
</feature>
<feature type="compositionally biased region" description="Polar residues" evidence="2">
    <location>
        <begin position="504"/>
        <end position="513"/>
    </location>
</feature>
<name>A0A420I438_9PEZI</name>
<dbReference type="EMBL" id="MCFK01001917">
    <property type="protein sequence ID" value="RKF64415.1"/>
    <property type="molecule type" value="Genomic_DNA"/>
</dbReference>
<feature type="compositionally biased region" description="Basic and acidic residues" evidence="2">
    <location>
        <begin position="100"/>
        <end position="110"/>
    </location>
</feature>